<comment type="caution">
    <text evidence="2">The sequence shown here is derived from an EMBL/GenBank/DDBJ whole genome shotgun (WGS) entry which is preliminary data.</text>
</comment>
<evidence type="ECO:0000313" key="3">
    <source>
        <dbReference type="Proteomes" id="UP000315369"/>
    </source>
</evidence>
<protein>
    <submittedName>
        <fullName evidence="2">DUF2314 domain-containing protein</fullName>
    </submittedName>
</protein>
<evidence type="ECO:0000259" key="1">
    <source>
        <dbReference type="Pfam" id="PF10077"/>
    </source>
</evidence>
<name>A0A540WSG4_9BACT</name>
<dbReference type="EMBL" id="VIFM01000196">
    <property type="protein sequence ID" value="TQF11324.1"/>
    <property type="molecule type" value="Genomic_DNA"/>
</dbReference>
<feature type="domain" description="DUF2314" evidence="1">
    <location>
        <begin position="380"/>
        <end position="458"/>
    </location>
</feature>
<dbReference type="Proteomes" id="UP000315369">
    <property type="component" value="Unassembled WGS sequence"/>
</dbReference>
<organism evidence="2 3">
    <name type="scientific">Myxococcus llanfairpwllgwyngyllgogerychwyrndrobwllllantysiliogogogochensis</name>
    <dbReference type="NCBI Taxonomy" id="2590453"/>
    <lineage>
        <taxon>Bacteria</taxon>
        <taxon>Pseudomonadati</taxon>
        <taxon>Myxococcota</taxon>
        <taxon>Myxococcia</taxon>
        <taxon>Myxococcales</taxon>
        <taxon>Cystobacterineae</taxon>
        <taxon>Myxococcaceae</taxon>
        <taxon>Myxococcus</taxon>
    </lineage>
</organism>
<evidence type="ECO:0000313" key="2">
    <source>
        <dbReference type="EMBL" id="TQF11324.1"/>
    </source>
</evidence>
<dbReference type="AlphaFoldDB" id="A0A540WSG4"/>
<dbReference type="OrthoDB" id="884440at2"/>
<proteinExistence type="predicted"/>
<reference evidence="2 3" key="1">
    <citation type="submission" date="2019-06" db="EMBL/GenBank/DDBJ databases">
        <authorList>
            <person name="Livingstone P."/>
            <person name="Whitworth D."/>
        </authorList>
    </citation>
    <scope>NUCLEOTIDE SEQUENCE [LARGE SCALE GENOMIC DNA]</scope>
    <source>
        <strain evidence="2 3">AM401</strain>
    </source>
</reference>
<gene>
    <name evidence="2" type="ORF">FJV41_34870</name>
</gene>
<accession>A0A540WSG4</accession>
<keyword evidence="3" id="KW-1185">Reference proteome</keyword>
<sequence>MSMRGVTARRLGFVGFWGAVLCALALSGCATRAATLRPIPPPLPPGPLFSPRATFRFAVVHTPKPGIPVLPKVEELVRERFTVLRLAGEGPGAAPLPTVRVSERALKDHPLPEQGMLEIAARGLSPQEQAQLAASERITVLEFTTEPPAFEAVRQAHALALELARASGGLVWDEHAGEFFSVEGWHERRLEGWDGGEPMLPRHFNTRVYSEWDGTARLMTAGLGTFGLPDLGVQQVPAPLAHTVGTFMNLVAQLMVEGTAIREDGVFPITVDALRLASYREALLEQVPPEAPRRTLIGLLPVDPSDVEGENRLVEIIFKARPGDNPSERPYAAIAEVFGTQSEIVHVDEDPELLAASRRAVEALLTRIKPRFQEGLELESKLLVKARFTTHDGGIEWMWVHVTRWEGSVLHGVLNSEPEAVPELKAGSPVTVGEDSLFDYILERDGGSEGNETQRLILERSGKTR</sequence>
<dbReference type="PROSITE" id="PS51257">
    <property type="entry name" value="PROKAR_LIPOPROTEIN"/>
    <property type="match status" value="1"/>
</dbReference>
<dbReference type="InterPro" id="IPR018756">
    <property type="entry name" value="DUF2314"/>
</dbReference>
<dbReference type="Pfam" id="PF10077">
    <property type="entry name" value="DUF2314"/>
    <property type="match status" value="1"/>
</dbReference>